<dbReference type="InterPro" id="IPR005240">
    <property type="entry name" value="DUF389"/>
</dbReference>
<evidence type="ECO:0000313" key="2">
    <source>
        <dbReference type="EMBL" id="MFC6726231.1"/>
    </source>
</evidence>
<reference evidence="2 3" key="1">
    <citation type="journal article" date="2019" name="Int. J. Syst. Evol. Microbiol.">
        <title>The Global Catalogue of Microorganisms (GCM) 10K type strain sequencing project: providing services to taxonomists for standard genome sequencing and annotation.</title>
        <authorList>
            <consortium name="The Broad Institute Genomics Platform"/>
            <consortium name="The Broad Institute Genome Sequencing Center for Infectious Disease"/>
            <person name="Wu L."/>
            <person name="Ma J."/>
        </authorList>
    </citation>
    <scope>NUCLEOTIDE SEQUENCE [LARGE SCALE GENOMIC DNA]</scope>
    <source>
        <strain evidence="2 3">NBRC 111368</strain>
    </source>
</reference>
<sequence>MRLIKLLVPDADLSAVLDVLDRENVDFVVTKDAHKEDDASVVEFPLPTQAVGYVLGELRDAGLDDDEYTVVTSVETAKTSHFHELEDRFVAGDDEDDSVAREEIRAKALGMHRGAVTYYSMTMFSAIVAAAGLLLDSPAVVVGSMVIAPQVGS</sequence>
<proteinExistence type="predicted"/>
<dbReference type="Proteomes" id="UP001596328">
    <property type="component" value="Unassembled WGS sequence"/>
</dbReference>
<organism evidence="2 3">
    <name type="scientific">Halobium palmae</name>
    <dbReference type="NCBI Taxonomy" id="1776492"/>
    <lineage>
        <taxon>Archaea</taxon>
        <taxon>Methanobacteriati</taxon>
        <taxon>Methanobacteriota</taxon>
        <taxon>Stenosarchaea group</taxon>
        <taxon>Halobacteria</taxon>
        <taxon>Halobacteriales</taxon>
        <taxon>Haloferacaceae</taxon>
        <taxon>Halobium</taxon>
    </lineage>
</organism>
<name>A0ABD5S3P2_9EURY</name>
<protein>
    <submittedName>
        <fullName evidence="2">TIGR00341 family protein</fullName>
    </submittedName>
</protein>
<keyword evidence="1" id="KW-0812">Transmembrane</keyword>
<accession>A0ABD5S3P2</accession>
<feature type="transmembrane region" description="Helical" evidence="1">
    <location>
        <begin position="115"/>
        <end position="135"/>
    </location>
</feature>
<comment type="caution">
    <text evidence="2">The sequence shown here is derived from an EMBL/GenBank/DDBJ whole genome shotgun (WGS) entry which is preliminary data.</text>
</comment>
<keyword evidence="3" id="KW-1185">Reference proteome</keyword>
<dbReference type="PANTHER" id="PTHR20992">
    <property type="entry name" value="AT15442P-RELATED"/>
    <property type="match status" value="1"/>
</dbReference>
<keyword evidence="1" id="KW-0472">Membrane</keyword>
<evidence type="ECO:0000256" key="1">
    <source>
        <dbReference type="SAM" id="Phobius"/>
    </source>
</evidence>
<gene>
    <name evidence="2" type="ORF">ACFQE1_18050</name>
</gene>
<dbReference type="AlphaFoldDB" id="A0ABD5S3P2"/>
<feature type="non-terminal residue" evidence="2">
    <location>
        <position position="153"/>
    </location>
</feature>
<evidence type="ECO:0000313" key="3">
    <source>
        <dbReference type="Proteomes" id="UP001596328"/>
    </source>
</evidence>
<dbReference type="PANTHER" id="PTHR20992:SF9">
    <property type="entry name" value="AT15442P-RELATED"/>
    <property type="match status" value="1"/>
</dbReference>
<dbReference type="EMBL" id="JBHSWU010000970">
    <property type="protein sequence ID" value="MFC6726231.1"/>
    <property type="molecule type" value="Genomic_DNA"/>
</dbReference>
<keyword evidence="1" id="KW-1133">Transmembrane helix</keyword>